<protein>
    <submittedName>
        <fullName evidence="1">Inner spore coat protein D</fullName>
    </submittedName>
</protein>
<dbReference type="RefSeq" id="WP_035346555.1">
    <property type="nucleotide sequence ID" value="NZ_BAUU01000031.1"/>
</dbReference>
<evidence type="ECO:0000313" key="2">
    <source>
        <dbReference type="Proteomes" id="UP000018895"/>
    </source>
</evidence>
<reference evidence="1" key="1">
    <citation type="journal article" date="2014" name="Genome Announc.">
        <title>Draft Genome Sequences of Three Alkaliphilic Bacillus Strains, Bacillus wakoensis JCM 9140T, Bacillus akibai JCM 9157T, and Bacillus hemicellulosilyticus JCM 9152T.</title>
        <authorList>
            <person name="Yuki M."/>
            <person name="Oshima K."/>
            <person name="Suda W."/>
            <person name="Oshida Y."/>
            <person name="Kitamura K."/>
            <person name="Iida T."/>
            <person name="Hattori M."/>
            <person name="Ohkuma M."/>
        </authorList>
    </citation>
    <scope>NUCLEOTIDE SEQUENCE [LARGE SCALE GENOMIC DNA]</scope>
    <source>
        <strain evidence="1">JCM 9152</strain>
    </source>
</reference>
<keyword evidence="1" id="KW-0946">Virion</keyword>
<dbReference type="Proteomes" id="UP000018895">
    <property type="component" value="Unassembled WGS sequence"/>
</dbReference>
<dbReference type="Pfam" id="PF11122">
    <property type="entry name" value="Spore-coat_CotD"/>
    <property type="match status" value="1"/>
</dbReference>
<proteinExistence type="predicted"/>
<sequence length="108" mass="11863">MFCPPPRKHHARVLPAIVHPTQHDVIPHTQEYIVPEIHPRHTTVLNRQVFNHVHSFPHTVSQQQQVISRQFYQPPGPPTPVAGAMAGPGFGAPGYGGPGYGRSVGGWL</sequence>
<accession>W4QJF6</accession>
<dbReference type="AlphaFoldDB" id="W4QJF6"/>
<dbReference type="InterPro" id="IPR020108">
    <property type="entry name" value="Spore_coat_CotD"/>
</dbReference>
<dbReference type="EMBL" id="BAUU01000031">
    <property type="protein sequence ID" value="GAE32231.1"/>
    <property type="molecule type" value="Genomic_DNA"/>
</dbReference>
<gene>
    <name evidence="1" type="ORF">JCM9152_3755</name>
</gene>
<evidence type="ECO:0000313" key="1">
    <source>
        <dbReference type="EMBL" id="GAE32231.1"/>
    </source>
</evidence>
<name>W4QJF6_9BACI</name>
<organism evidence="1 2">
    <name type="scientific">Halalkalibacter hemicellulosilyticusJCM 9152</name>
    <dbReference type="NCBI Taxonomy" id="1236971"/>
    <lineage>
        <taxon>Bacteria</taxon>
        <taxon>Bacillati</taxon>
        <taxon>Bacillota</taxon>
        <taxon>Bacilli</taxon>
        <taxon>Bacillales</taxon>
        <taxon>Bacillaceae</taxon>
        <taxon>Halalkalibacter</taxon>
    </lineage>
</organism>
<keyword evidence="1" id="KW-0167">Capsid protein</keyword>
<comment type="caution">
    <text evidence="1">The sequence shown here is derived from an EMBL/GenBank/DDBJ whole genome shotgun (WGS) entry which is preliminary data.</text>
</comment>
<keyword evidence="2" id="KW-1185">Reference proteome</keyword>
<dbReference type="OrthoDB" id="2455195at2"/>